<organism evidence="2 3">
    <name type="scientific">Pseudoalteromonas espejiana</name>
    <dbReference type="NCBI Taxonomy" id="28107"/>
    <lineage>
        <taxon>Bacteria</taxon>
        <taxon>Pseudomonadati</taxon>
        <taxon>Pseudomonadota</taxon>
        <taxon>Gammaproteobacteria</taxon>
        <taxon>Alteromonadales</taxon>
        <taxon>Pseudoalteromonadaceae</taxon>
        <taxon>Pseudoalteromonas</taxon>
    </lineage>
</organism>
<dbReference type="InterPro" id="IPR029058">
    <property type="entry name" value="AB_hydrolase_fold"/>
</dbReference>
<dbReference type="Proteomes" id="UP000321419">
    <property type="component" value="Unassembled WGS sequence"/>
</dbReference>
<accession>A0A510XU87</accession>
<keyword evidence="1" id="KW-0812">Transmembrane</keyword>
<dbReference type="RefSeq" id="WP_089349129.1">
    <property type="nucleotide sequence ID" value="NZ_BJUM01000011.1"/>
</dbReference>
<name>A0A510XU87_9GAMM</name>
<comment type="caution">
    <text evidence="2">The sequence shown here is derived from an EMBL/GenBank/DDBJ whole genome shotgun (WGS) entry which is preliminary data.</text>
</comment>
<sequence>MAIKISKYHLVNVCLAIVMFALAVIAIRYYNHYVSAFTDITIESKALNESRKVFIRLPTNYDKSKAYPLIIKTDGNFNLDNWDRTLTAQRKAGEGEGAILVSIPNKFWKTTRNRDLVPPYARQEVNTEPRPEFQTLLEPNGEADKFLKFIEAELLPYLQAHYKLNDQRVLSGFSAGGSFVLYTLHTKPELFNGYFAFSPAAWYDDMSVVKRFSDFLKTNNPKIKAPTFLYLTVGGAEHPLMLEAFNSLKAALNVSPNPNLVWHSTVNPNAEHNDNPKQSVAKALVDYKEFAQSLIKQH</sequence>
<dbReference type="Gene3D" id="3.40.50.1820">
    <property type="entry name" value="alpha/beta hydrolase"/>
    <property type="match status" value="1"/>
</dbReference>
<gene>
    <name evidence="2" type="ORF">PES01_14330</name>
</gene>
<keyword evidence="3" id="KW-1185">Reference proteome</keyword>
<proteinExistence type="predicted"/>
<evidence type="ECO:0000313" key="3">
    <source>
        <dbReference type="Proteomes" id="UP000321419"/>
    </source>
</evidence>
<dbReference type="AlphaFoldDB" id="A0A510XU87"/>
<dbReference type="InterPro" id="IPR050583">
    <property type="entry name" value="Mycobacterial_A85_antigen"/>
</dbReference>
<dbReference type="SUPFAM" id="SSF53474">
    <property type="entry name" value="alpha/beta-Hydrolases"/>
    <property type="match status" value="1"/>
</dbReference>
<dbReference type="PANTHER" id="PTHR48098">
    <property type="entry name" value="ENTEROCHELIN ESTERASE-RELATED"/>
    <property type="match status" value="1"/>
</dbReference>
<dbReference type="EMBL" id="BJUM01000011">
    <property type="protein sequence ID" value="GEK54588.1"/>
    <property type="molecule type" value="Genomic_DNA"/>
</dbReference>
<reference evidence="2 3" key="1">
    <citation type="submission" date="2019-07" db="EMBL/GenBank/DDBJ databases">
        <title>Whole genome shotgun sequence of Pseudoalteromonas espejiana NBRC 102222.</title>
        <authorList>
            <person name="Hosoyama A."/>
            <person name="Uohara A."/>
            <person name="Ohji S."/>
            <person name="Ichikawa N."/>
        </authorList>
    </citation>
    <scope>NUCLEOTIDE SEQUENCE [LARGE SCALE GENOMIC DNA]</scope>
    <source>
        <strain evidence="2 3">NBRC 102222</strain>
    </source>
</reference>
<dbReference type="PANTHER" id="PTHR48098:SF6">
    <property type="entry name" value="FERRI-BACILLIBACTIN ESTERASE BESA"/>
    <property type="match status" value="1"/>
</dbReference>
<dbReference type="OrthoDB" id="9784036at2"/>
<feature type="transmembrane region" description="Helical" evidence="1">
    <location>
        <begin position="9"/>
        <end position="30"/>
    </location>
</feature>
<evidence type="ECO:0000256" key="1">
    <source>
        <dbReference type="SAM" id="Phobius"/>
    </source>
</evidence>
<dbReference type="InterPro" id="IPR000801">
    <property type="entry name" value="Esterase-like"/>
</dbReference>
<dbReference type="Pfam" id="PF00756">
    <property type="entry name" value="Esterase"/>
    <property type="match status" value="1"/>
</dbReference>
<evidence type="ECO:0008006" key="4">
    <source>
        <dbReference type="Google" id="ProtNLM"/>
    </source>
</evidence>
<protein>
    <recommendedName>
        <fullName evidence="4">Esterase</fullName>
    </recommendedName>
</protein>
<evidence type="ECO:0000313" key="2">
    <source>
        <dbReference type="EMBL" id="GEK54588.1"/>
    </source>
</evidence>
<keyword evidence="1" id="KW-1133">Transmembrane helix</keyword>
<keyword evidence="1" id="KW-0472">Membrane</keyword>